<evidence type="ECO:0000313" key="4">
    <source>
        <dbReference type="EMBL" id="SNS58081.1"/>
    </source>
</evidence>
<dbReference type="PANTHER" id="PTHR30055:SF207">
    <property type="entry name" value="HTH-TYPE TRANSCRIPTIONAL REPRESSOR FATR"/>
    <property type="match status" value="1"/>
</dbReference>
<accession>A0A239FMN1</accession>
<evidence type="ECO:0000313" key="5">
    <source>
        <dbReference type="Proteomes" id="UP000198432"/>
    </source>
</evidence>
<dbReference type="Pfam" id="PF00440">
    <property type="entry name" value="TetR_N"/>
    <property type="match status" value="1"/>
</dbReference>
<dbReference type="PANTHER" id="PTHR30055">
    <property type="entry name" value="HTH-TYPE TRANSCRIPTIONAL REGULATOR RUTR"/>
    <property type="match status" value="1"/>
</dbReference>
<evidence type="ECO:0000256" key="1">
    <source>
        <dbReference type="ARBA" id="ARBA00023125"/>
    </source>
</evidence>
<dbReference type="AlphaFoldDB" id="A0A239FMN1"/>
<dbReference type="GO" id="GO:0003700">
    <property type="term" value="F:DNA-binding transcription factor activity"/>
    <property type="evidence" value="ECO:0007669"/>
    <property type="project" value="TreeGrafter"/>
</dbReference>
<dbReference type="Pfam" id="PF16295">
    <property type="entry name" value="TetR_C_10"/>
    <property type="match status" value="1"/>
</dbReference>
<feature type="domain" description="HTH tetR-type" evidence="3">
    <location>
        <begin position="5"/>
        <end position="65"/>
    </location>
</feature>
<dbReference type="OrthoDB" id="6430772at2"/>
<dbReference type="SUPFAM" id="SSF48498">
    <property type="entry name" value="Tetracyclin repressor-like, C-terminal domain"/>
    <property type="match status" value="1"/>
</dbReference>
<dbReference type="RefSeq" id="WP_089319300.1">
    <property type="nucleotide sequence ID" value="NZ_FZOQ01000009.1"/>
</dbReference>
<dbReference type="InterPro" id="IPR032551">
    <property type="entry name" value="BscR_C"/>
</dbReference>
<dbReference type="PRINTS" id="PR00455">
    <property type="entry name" value="HTHTETR"/>
</dbReference>
<organism evidence="4 5">
    <name type="scientific">Pontibacter ummariensis</name>
    <dbReference type="NCBI Taxonomy" id="1610492"/>
    <lineage>
        <taxon>Bacteria</taxon>
        <taxon>Pseudomonadati</taxon>
        <taxon>Bacteroidota</taxon>
        <taxon>Cytophagia</taxon>
        <taxon>Cytophagales</taxon>
        <taxon>Hymenobacteraceae</taxon>
        <taxon>Pontibacter</taxon>
    </lineage>
</organism>
<keyword evidence="5" id="KW-1185">Reference proteome</keyword>
<dbReference type="Proteomes" id="UP000198432">
    <property type="component" value="Unassembled WGS sequence"/>
</dbReference>
<dbReference type="SUPFAM" id="SSF46689">
    <property type="entry name" value="Homeodomain-like"/>
    <property type="match status" value="1"/>
</dbReference>
<proteinExistence type="predicted"/>
<dbReference type="InterPro" id="IPR009057">
    <property type="entry name" value="Homeodomain-like_sf"/>
</dbReference>
<dbReference type="PROSITE" id="PS50977">
    <property type="entry name" value="HTH_TETR_2"/>
    <property type="match status" value="1"/>
</dbReference>
<evidence type="ECO:0000256" key="2">
    <source>
        <dbReference type="PROSITE-ProRule" id="PRU00335"/>
    </source>
</evidence>
<dbReference type="InterPro" id="IPR001647">
    <property type="entry name" value="HTH_TetR"/>
</dbReference>
<dbReference type="InterPro" id="IPR050109">
    <property type="entry name" value="HTH-type_TetR-like_transc_reg"/>
</dbReference>
<dbReference type="EMBL" id="FZOQ01000009">
    <property type="protein sequence ID" value="SNS58081.1"/>
    <property type="molecule type" value="Genomic_DNA"/>
</dbReference>
<keyword evidence="1 2" id="KW-0238">DNA-binding</keyword>
<dbReference type="GO" id="GO:0000976">
    <property type="term" value="F:transcription cis-regulatory region binding"/>
    <property type="evidence" value="ECO:0007669"/>
    <property type="project" value="TreeGrafter"/>
</dbReference>
<protein>
    <submittedName>
        <fullName evidence="4">Transcriptional regulator, TetR family</fullName>
    </submittedName>
</protein>
<dbReference type="InterPro" id="IPR036271">
    <property type="entry name" value="Tet_transcr_reg_TetR-rel_C_sf"/>
</dbReference>
<evidence type="ECO:0000259" key="3">
    <source>
        <dbReference type="PROSITE" id="PS50977"/>
    </source>
</evidence>
<dbReference type="Gene3D" id="1.10.357.10">
    <property type="entry name" value="Tetracycline Repressor, domain 2"/>
    <property type="match status" value="1"/>
</dbReference>
<feature type="DNA-binding region" description="H-T-H motif" evidence="2">
    <location>
        <begin position="28"/>
        <end position="47"/>
    </location>
</feature>
<gene>
    <name evidence="4" type="ORF">SAMN06296052_10940</name>
</gene>
<reference evidence="5" key="1">
    <citation type="submission" date="2017-06" db="EMBL/GenBank/DDBJ databases">
        <authorList>
            <person name="Varghese N."/>
            <person name="Submissions S."/>
        </authorList>
    </citation>
    <scope>NUCLEOTIDE SEQUENCE [LARGE SCALE GENOMIC DNA]</scope>
    <source>
        <strain evidence="5">NKM1</strain>
    </source>
</reference>
<name>A0A239FMN1_9BACT</name>
<sequence>MEQIAEKKKAILESTLDLIREKGFHGTPMSLVAKNAGVAAGTIYHYFDSKDKLICEVFTYIMDNMMEAVKQHDKEEMTYQARFFNVWRSQLRFYLENPKVLVFFEQFVNSPYNELIGHNRHDKLRQHLKLFLSNGVEAGYLRRVNPEVLSVLVLTNVITTAKMIRRGEINQESPEIEQIAEILWKGISL</sequence>